<feature type="domain" description="Methyltransferase" evidence="1">
    <location>
        <begin position="71"/>
        <end position="165"/>
    </location>
</feature>
<reference evidence="3" key="1">
    <citation type="submission" date="2018-12" db="EMBL/GenBank/DDBJ databases">
        <title>Tengunoibacter tsumagoiensis gen. nov., sp. nov., Dictyobacter kobayashii sp. nov., D. alpinus sp. nov., and D. joshuensis sp. nov. and description of Dictyobacteraceae fam. nov. within the order Ktedonobacterales isolated from Tengu-no-mugimeshi.</title>
        <authorList>
            <person name="Wang C.M."/>
            <person name="Zheng Y."/>
            <person name="Sakai Y."/>
            <person name="Toyoda A."/>
            <person name="Minakuchi Y."/>
            <person name="Abe K."/>
            <person name="Yokota A."/>
            <person name="Yabe S."/>
        </authorList>
    </citation>
    <scope>NUCLEOTIDE SEQUENCE [LARGE SCALE GENOMIC DNA]</scope>
    <source>
        <strain evidence="3">Uno3</strain>
    </source>
</reference>
<proteinExistence type="predicted"/>
<keyword evidence="3" id="KW-1185">Reference proteome</keyword>
<dbReference type="GO" id="GO:0008168">
    <property type="term" value="F:methyltransferase activity"/>
    <property type="evidence" value="ECO:0007669"/>
    <property type="project" value="TreeGrafter"/>
</dbReference>
<dbReference type="SUPFAM" id="SSF53335">
    <property type="entry name" value="S-adenosyl-L-methionine-dependent methyltransferases"/>
    <property type="match status" value="1"/>
</dbReference>
<dbReference type="InterPro" id="IPR029063">
    <property type="entry name" value="SAM-dependent_MTases_sf"/>
</dbReference>
<dbReference type="RefSeq" id="WP_161975861.1">
    <property type="nucleotide sequence ID" value="NZ_BIFR01000002.1"/>
</dbReference>
<sequence>MNFFSRFFARTEKKQALRTEKFLQRHNFSPDAPYMLPKHLQEINRLDFQHYLLRYAFQGLYLAPVQQPLSILDVACGTGRWLFETAQEHPQAQCYGIDLTPPAPQTTTIPFTSQCHFVQGNILEGLPFPDESFDFVHQRFLILALPLHTWPDEVKELVRVTRRGGWIELVEVDLSFNNKGPAGTRVYNWFKAASEKRGIDLSVGRRTKGFLLDAGLQNVNEQIQTLPFGNWGGRMGSMLVTDLSSAISSIKPLITTTLNISSREYDETIALWIQEAEKYYCTYDFNIVYGQRL</sequence>
<evidence type="ECO:0000313" key="2">
    <source>
        <dbReference type="EMBL" id="GCE16059.1"/>
    </source>
</evidence>
<evidence type="ECO:0000259" key="1">
    <source>
        <dbReference type="Pfam" id="PF13649"/>
    </source>
</evidence>
<dbReference type="InterPro" id="IPR041698">
    <property type="entry name" value="Methyltransf_25"/>
</dbReference>
<dbReference type="CDD" id="cd02440">
    <property type="entry name" value="AdoMet_MTases"/>
    <property type="match status" value="1"/>
</dbReference>
<gene>
    <name evidence="2" type="ORF">KTT_59180</name>
</gene>
<dbReference type="Pfam" id="PF13649">
    <property type="entry name" value="Methyltransf_25"/>
    <property type="match status" value="1"/>
</dbReference>
<dbReference type="EMBL" id="BIFR01000002">
    <property type="protein sequence ID" value="GCE16059.1"/>
    <property type="molecule type" value="Genomic_DNA"/>
</dbReference>
<evidence type="ECO:0000313" key="3">
    <source>
        <dbReference type="Proteomes" id="UP000287352"/>
    </source>
</evidence>
<dbReference type="PANTHER" id="PTHR43591">
    <property type="entry name" value="METHYLTRANSFERASE"/>
    <property type="match status" value="1"/>
</dbReference>
<dbReference type="PANTHER" id="PTHR43591:SF24">
    <property type="entry name" value="2-METHOXY-6-POLYPRENYL-1,4-BENZOQUINOL METHYLASE, MITOCHONDRIAL"/>
    <property type="match status" value="1"/>
</dbReference>
<organism evidence="2 3">
    <name type="scientific">Tengunoibacter tsumagoiensis</name>
    <dbReference type="NCBI Taxonomy" id="2014871"/>
    <lineage>
        <taxon>Bacteria</taxon>
        <taxon>Bacillati</taxon>
        <taxon>Chloroflexota</taxon>
        <taxon>Ktedonobacteria</taxon>
        <taxon>Ktedonobacterales</taxon>
        <taxon>Dictyobacteraceae</taxon>
        <taxon>Tengunoibacter</taxon>
    </lineage>
</organism>
<dbReference type="Proteomes" id="UP000287352">
    <property type="component" value="Unassembled WGS sequence"/>
</dbReference>
<protein>
    <recommendedName>
        <fullName evidence="1">Methyltransferase domain-containing protein</fullName>
    </recommendedName>
</protein>
<dbReference type="AlphaFoldDB" id="A0A402AAB1"/>
<comment type="caution">
    <text evidence="2">The sequence shown here is derived from an EMBL/GenBank/DDBJ whole genome shotgun (WGS) entry which is preliminary data.</text>
</comment>
<dbReference type="Gene3D" id="3.40.50.150">
    <property type="entry name" value="Vaccinia Virus protein VP39"/>
    <property type="match status" value="1"/>
</dbReference>
<accession>A0A402AAB1</accession>
<name>A0A402AAB1_9CHLR</name>